<dbReference type="PANTHER" id="PTHR37313:SF2">
    <property type="entry name" value="UPF0749 PROTEIN YLXX"/>
    <property type="match status" value="1"/>
</dbReference>
<protein>
    <submittedName>
        <fullName evidence="3">Uncharacterized conserved protein YlxW, UPF0749 family</fullName>
    </submittedName>
</protein>
<evidence type="ECO:0000313" key="3">
    <source>
        <dbReference type="EMBL" id="SNT29453.1"/>
    </source>
</evidence>
<comment type="similarity">
    <text evidence="1">Belongs to the UPF0749 family.</text>
</comment>
<dbReference type="InterPro" id="IPR010273">
    <property type="entry name" value="DUF881"/>
</dbReference>
<name>A0A239LHZ2_9FIRM</name>
<reference evidence="3 4" key="1">
    <citation type="submission" date="2017-06" db="EMBL/GenBank/DDBJ databases">
        <authorList>
            <person name="Kim H.J."/>
            <person name="Triplett B.A."/>
        </authorList>
    </citation>
    <scope>NUCLEOTIDE SEQUENCE [LARGE SCALE GENOMIC DNA]</scope>
    <source>
        <strain evidence="3 4">SCA</strain>
    </source>
</reference>
<dbReference type="PANTHER" id="PTHR37313">
    <property type="entry name" value="UPF0749 PROTEIN RV1825"/>
    <property type="match status" value="1"/>
</dbReference>
<keyword evidence="2" id="KW-0175">Coiled coil</keyword>
<keyword evidence="4" id="KW-1185">Reference proteome</keyword>
<evidence type="ECO:0000256" key="1">
    <source>
        <dbReference type="ARBA" id="ARBA00009108"/>
    </source>
</evidence>
<dbReference type="RefSeq" id="WP_242975280.1">
    <property type="nucleotide sequence ID" value="NZ_FZOJ01000079.1"/>
</dbReference>
<sequence>MNFKGRVAIGVLCSILGLTISLQFNTVKNVTGGGSLSTQKAQQLAIELRNLRAEKEKLNKELTNLENRLKEYELSEADENLIIKNLKRDLEQHQLLAGYKEGEGSGVVITVDELQSDLIMGGEGSPIMYSNEIIMAIIAIINILNGAGAEAISINDQKYISTTEISLASNALLINSVPTRSPFIIKAIGNPETLEAALNIRYGIVWELRDYWNLQVDVKKENNVIIPRYNKVIKYEYAKPIEPIQ</sequence>
<accession>A0A239LHZ2</accession>
<dbReference type="Proteomes" id="UP000198304">
    <property type="component" value="Unassembled WGS sequence"/>
</dbReference>
<dbReference type="EMBL" id="FZOJ01000079">
    <property type="protein sequence ID" value="SNT29453.1"/>
    <property type="molecule type" value="Genomic_DNA"/>
</dbReference>
<gene>
    <name evidence="3" type="ORF">SAMN05446037_10796</name>
</gene>
<proteinExistence type="inferred from homology"/>
<dbReference type="AlphaFoldDB" id="A0A239LHZ2"/>
<dbReference type="Pfam" id="PF05949">
    <property type="entry name" value="DUF881"/>
    <property type="match status" value="1"/>
</dbReference>
<evidence type="ECO:0000313" key="4">
    <source>
        <dbReference type="Proteomes" id="UP000198304"/>
    </source>
</evidence>
<feature type="coiled-coil region" evidence="2">
    <location>
        <begin position="41"/>
        <end position="75"/>
    </location>
</feature>
<organism evidence="3 4">
    <name type="scientific">Anaerovirgula multivorans</name>
    <dbReference type="NCBI Taxonomy" id="312168"/>
    <lineage>
        <taxon>Bacteria</taxon>
        <taxon>Bacillati</taxon>
        <taxon>Bacillota</taxon>
        <taxon>Clostridia</taxon>
        <taxon>Peptostreptococcales</taxon>
        <taxon>Natronincolaceae</taxon>
        <taxon>Anaerovirgula</taxon>
    </lineage>
</organism>
<dbReference type="Gene3D" id="3.30.70.1880">
    <property type="entry name" value="Protein of unknown function DUF881"/>
    <property type="match status" value="1"/>
</dbReference>
<evidence type="ECO:0000256" key="2">
    <source>
        <dbReference type="SAM" id="Coils"/>
    </source>
</evidence>